<feature type="compositionally biased region" description="Basic and acidic residues" evidence="5">
    <location>
        <begin position="241"/>
        <end position="264"/>
    </location>
</feature>
<evidence type="ECO:0000313" key="8">
    <source>
        <dbReference type="Proteomes" id="UP000736335"/>
    </source>
</evidence>
<comment type="caution">
    <text evidence="7">The sequence shown here is derived from an EMBL/GenBank/DDBJ whole genome shotgun (WGS) entry which is preliminary data.</text>
</comment>
<comment type="subcellular location">
    <subcellularLocation>
        <location evidence="1">Nucleus</location>
    </subcellularLocation>
</comment>
<dbReference type="Pfam" id="PF12253">
    <property type="entry name" value="CAF1A_dimeriz"/>
    <property type="match status" value="1"/>
</dbReference>
<dbReference type="Proteomes" id="UP000736335">
    <property type="component" value="Unassembled WGS sequence"/>
</dbReference>
<evidence type="ECO:0000256" key="4">
    <source>
        <dbReference type="ARBA" id="ARBA00023242"/>
    </source>
</evidence>
<protein>
    <submittedName>
        <fullName evidence="7">Chromatin assembly factor 1 subunit A-domain-containing protein</fullName>
    </submittedName>
</protein>
<dbReference type="GO" id="GO:0006281">
    <property type="term" value="P:DNA repair"/>
    <property type="evidence" value="ECO:0007669"/>
    <property type="project" value="UniProtKB-KW"/>
</dbReference>
<keyword evidence="3" id="KW-0234">DNA repair</keyword>
<evidence type="ECO:0000256" key="1">
    <source>
        <dbReference type="ARBA" id="ARBA00004123"/>
    </source>
</evidence>
<accession>A0A9P6LCA0</accession>
<evidence type="ECO:0000256" key="2">
    <source>
        <dbReference type="ARBA" id="ARBA00022763"/>
    </source>
</evidence>
<dbReference type="InterPro" id="IPR022043">
    <property type="entry name" value="CAF1A_DD"/>
</dbReference>
<feature type="compositionally biased region" description="Polar residues" evidence="5">
    <location>
        <begin position="608"/>
        <end position="617"/>
    </location>
</feature>
<dbReference type="GO" id="GO:0005634">
    <property type="term" value="C:nucleus"/>
    <property type="evidence" value="ECO:0007669"/>
    <property type="project" value="UniProtKB-SubCell"/>
</dbReference>
<feature type="region of interest" description="Disordered" evidence="5">
    <location>
        <begin position="235"/>
        <end position="265"/>
    </location>
</feature>
<keyword evidence="2" id="KW-0227">DNA damage</keyword>
<name>A0A9P6LCA0_9AGAM</name>
<dbReference type="OrthoDB" id="440676at2759"/>
<proteinExistence type="predicted"/>
<keyword evidence="8" id="KW-1185">Reference proteome</keyword>
<dbReference type="GO" id="GO:0006334">
    <property type="term" value="P:nucleosome assembly"/>
    <property type="evidence" value="ECO:0007669"/>
    <property type="project" value="TreeGrafter"/>
</dbReference>
<evidence type="ECO:0000313" key="7">
    <source>
        <dbReference type="EMBL" id="KAF9792286.1"/>
    </source>
</evidence>
<keyword evidence="4" id="KW-0539">Nucleus</keyword>
<dbReference type="GO" id="GO:0033186">
    <property type="term" value="C:CAF-1 complex"/>
    <property type="evidence" value="ECO:0007669"/>
    <property type="project" value="TreeGrafter"/>
</dbReference>
<organism evidence="7 8">
    <name type="scientific">Thelephora terrestris</name>
    <dbReference type="NCBI Taxonomy" id="56493"/>
    <lineage>
        <taxon>Eukaryota</taxon>
        <taxon>Fungi</taxon>
        <taxon>Dikarya</taxon>
        <taxon>Basidiomycota</taxon>
        <taxon>Agaricomycotina</taxon>
        <taxon>Agaricomycetes</taxon>
        <taxon>Thelephorales</taxon>
        <taxon>Thelephoraceae</taxon>
        <taxon>Thelephora</taxon>
    </lineage>
</organism>
<dbReference type="AlphaFoldDB" id="A0A9P6LCA0"/>
<evidence type="ECO:0000259" key="6">
    <source>
        <dbReference type="Pfam" id="PF12253"/>
    </source>
</evidence>
<dbReference type="PANTHER" id="PTHR15272">
    <property type="entry name" value="CHROMATIN ASSEMBLY FACTOR 1 SUBUNIT A CAF-1 SUBUNIT A"/>
    <property type="match status" value="1"/>
</dbReference>
<dbReference type="PANTHER" id="PTHR15272:SF0">
    <property type="entry name" value="CHROMATIN ASSEMBLY FACTOR 1 SUBUNIT A"/>
    <property type="match status" value="1"/>
</dbReference>
<sequence length="707" mass="78992">MSDKHPPPIKQPLVELKNGKLVFRQKPLSLEKSSEAMQEIVQFRELLQSRISQDALPLETFPEQYTSLIAKLVHESDKTLQALAKHVHSQLLPSDIDEEDEDSEGTRVGNQLPLCCVESAITRVAMRVNYGAESMPNQAKVPAHLCIWRWEVDEQNFHWLPKTVRDKLRNRLYERQQVKDEVTALLAPPPVPDNPTTPGTQFTDGDMCSTAIDRRERLEVHPADTLSLESVNKSMIKKPTRSKEKLQPKGARSEKQLKARESRTRSQNLMANFLAKSKAGPSIPPARHREVAESTDFDRVFKPFALRKGVEVAPINHFDTPREGLKKHPIFVLDGEAPLLPSPAPVTRSPPVGLPDRLHNAISSLPGTGPSWHRTQHHDSHFRDSVRTILNELAEAEIAGDISTTRSLLNLLEDRNTIPAKVFIFHEDTRPGYCGTWTRISSAIRPRRPFARDVVAIDYSYDSSEEWEEDSPGDADDVVDDNDEDDELDAVNDSDADSWLVDDDDGVEAAEVDAASHLKRSLEGASGAGNSYKKRRVVTLVPFVKGPIWDPAVTKTMEEVFAPFRVRFFNDNPCPIDPFTYLSPLEKPTQAVASRTFLVPSFPECVHSATTEPQTSAPDVLKKPPLGPKHPFPEAHVPILVAKINELATGSIVLIVETLYQELKDYKVKKKSIEAKVKEIAVKKGRVWVAKQDTLLGGSNSIQPAKT</sequence>
<evidence type="ECO:0000256" key="3">
    <source>
        <dbReference type="ARBA" id="ARBA00023204"/>
    </source>
</evidence>
<reference evidence="7" key="1">
    <citation type="journal article" date="2020" name="Nat. Commun.">
        <title>Large-scale genome sequencing of mycorrhizal fungi provides insights into the early evolution of symbiotic traits.</title>
        <authorList>
            <person name="Miyauchi S."/>
            <person name="Kiss E."/>
            <person name="Kuo A."/>
            <person name="Drula E."/>
            <person name="Kohler A."/>
            <person name="Sanchez-Garcia M."/>
            <person name="Morin E."/>
            <person name="Andreopoulos B."/>
            <person name="Barry K.W."/>
            <person name="Bonito G."/>
            <person name="Buee M."/>
            <person name="Carver A."/>
            <person name="Chen C."/>
            <person name="Cichocki N."/>
            <person name="Clum A."/>
            <person name="Culley D."/>
            <person name="Crous P.W."/>
            <person name="Fauchery L."/>
            <person name="Girlanda M."/>
            <person name="Hayes R.D."/>
            <person name="Keri Z."/>
            <person name="LaButti K."/>
            <person name="Lipzen A."/>
            <person name="Lombard V."/>
            <person name="Magnuson J."/>
            <person name="Maillard F."/>
            <person name="Murat C."/>
            <person name="Nolan M."/>
            <person name="Ohm R.A."/>
            <person name="Pangilinan J."/>
            <person name="Pereira M.F."/>
            <person name="Perotto S."/>
            <person name="Peter M."/>
            <person name="Pfister S."/>
            <person name="Riley R."/>
            <person name="Sitrit Y."/>
            <person name="Stielow J.B."/>
            <person name="Szollosi G."/>
            <person name="Zifcakova L."/>
            <person name="Stursova M."/>
            <person name="Spatafora J.W."/>
            <person name="Tedersoo L."/>
            <person name="Vaario L.M."/>
            <person name="Yamada A."/>
            <person name="Yan M."/>
            <person name="Wang P."/>
            <person name="Xu J."/>
            <person name="Bruns T."/>
            <person name="Baldrian P."/>
            <person name="Vilgalys R."/>
            <person name="Dunand C."/>
            <person name="Henrissat B."/>
            <person name="Grigoriev I.V."/>
            <person name="Hibbett D."/>
            <person name="Nagy L.G."/>
            <person name="Martin F.M."/>
        </authorList>
    </citation>
    <scope>NUCLEOTIDE SEQUENCE</scope>
    <source>
        <strain evidence="7">UH-Tt-Lm1</strain>
    </source>
</reference>
<feature type="domain" description="Chromatin assembly factor 1 subunit A dimerization" evidence="6">
    <location>
        <begin position="421"/>
        <end position="493"/>
    </location>
</feature>
<evidence type="ECO:0000256" key="5">
    <source>
        <dbReference type="SAM" id="MobiDB-lite"/>
    </source>
</evidence>
<feature type="region of interest" description="Disordered" evidence="5">
    <location>
        <begin position="608"/>
        <end position="627"/>
    </location>
</feature>
<gene>
    <name evidence="7" type="ORF">BJ322DRAFT_30189</name>
</gene>
<reference evidence="7" key="2">
    <citation type="submission" date="2020-11" db="EMBL/GenBank/DDBJ databases">
        <authorList>
            <consortium name="DOE Joint Genome Institute"/>
            <person name="Kuo A."/>
            <person name="Miyauchi S."/>
            <person name="Kiss E."/>
            <person name="Drula E."/>
            <person name="Kohler A."/>
            <person name="Sanchez-Garcia M."/>
            <person name="Andreopoulos B."/>
            <person name="Barry K.W."/>
            <person name="Bonito G."/>
            <person name="Buee M."/>
            <person name="Carver A."/>
            <person name="Chen C."/>
            <person name="Cichocki N."/>
            <person name="Clum A."/>
            <person name="Culley D."/>
            <person name="Crous P.W."/>
            <person name="Fauchery L."/>
            <person name="Girlanda M."/>
            <person name="Hayes R."/>
            <person name="Keri Z."/>
            <person name="Labutti K."/>
            <person name="Lipzen A."/>
            <person name="Lombard V."/>
            <person name="Magnuson J."/>
            <person name="Maillard F."/>
            <person name="Morin E."/>
            <person name="Murat C."/>
            <person name="Nolan M."/>
            <person name="Ohm R."/>
            <person name="Pangilinan J."/>
            <person name="Pereira M."/>
            <person name="Perotto S."/>
            <person name="Peter M."/>
            <person name="Riley R."/>
            <person name="Sitrit Y."/>
            <person name="Stielow B."/>
            <person name="Szollosi G."/>
            <person name="Zifcakova L."/>
            <person name="Stursova M."/>
            <person name="Spatafora J.W."/>
            <person name="Tedersoo L."/>
            <person name="Vaario L.-M."/>
            <person name="Yamada A."/>
            <person name="Yan M."/>
            <person name="Wang P."/>
            <person name="Xu J."/>
            <person name="Bruns T."/>
            <person name="Baldrian P."/>
            <person name="Vilgalys R."/>
            <person name="Henrissat B."/>
            <person name="Grigoriev I.V."/>
            <person name="Hibbett D."/>
            <person name="Nagy L.G."/>
            <person name="Martin F.M."/>
        </authorList>
    </citation>
    <scope>NUCLEOTIDE SEQUENCE</scope>
    <source>
        <strain evidence="7">UH-Tt-Lm1</strain>
    </source>
</reference>
<dbReference type="EMBL" id="WIUZ02000001">
    <property type="protein sequence ID" value="KAF9792286.1"/>
    <property type="molecule type" value="Genomic_DNA"/>
</dbReference>